<dbReference type="InterPro" id="IPR054612">
    <property type="entry name" value="Phage_capsid-like_C"/>
</dbReference>
<dbReference type="Gene3D" id="3.30.2320.10">
    <property type="entry name" value="hypothetical protein PF0899 domain"/>
    <property type="match status" value="1"/>
</dbReference>
<evidence type="ECO:0000259" key="2">
    <source>
        <dbReference type="Pfam" id="PF05065"/>
    </source>
</evidence>
<comment type="subcellular location">
    <subcellularLocation>
        <location evidence="1">Virion</location>
    </subcellularLocation>
</comment>
<name>A0AAW3JVT3_9FIRM</name>
<evidence type="ECO:0000313" key="3">
    <source>
        <dbReference type="EMBL" id="KQC86208.1"/>
    </source>
</evidence>
<dbReference type="Pfam" id="PF05065">
    <property type="entry name" value="Phage_capsid"/>
    <property type="match status" value="1"/>
</dbReference>
<evidence type="ECO:0000256" key="1">
    <source>
        <dbReference type="ARBA" id="ARBA00004328"/>
    </source>
</evidence>
<dbReference type="RefSeq" id="WP_055941522.1">
    <property type="nucleotide sequence ID" value="NZ_LLKB01000001.1"/>
</dbReference>
<keyword evidence="4" id="KW-1185">Reference proteome</keyword>
<comment type="caution">
    <text evidence="3">The sequence shown here is derived from an EMBL/GenBank/DDBJ whole genome shotgun (WGS) entry which is preliminary data.</text>
</comment>
<organism evidence="3 4">
    <name type="scientific">Butyribacter intestini</name>
    <dbReference type="NCBI Taxonomy" id="1703332"/>
    <lineage>
        <taxon>Bacteria</taxon>
        <taxon>Bacillati</taxon>
        <taxon>Bacillota</taxon>
        <taxon>Clostridia</taxon>
        <taxon>Lachnospirales</taxon>
        <taxon>Lachnospiraceae</taxon>
        <taxon>Butyribacter</taxon>
    </lineage>
</organism>
<feature type="domain" description="Phage capsid-like C-terminal" evidence="2">
    <location>
        <begin position="124"/>
        <end position="395"/>
    </location>
</feature>
<dbReference type="Gene3D" id="3.30.2400.10">
    <property type="entry name" value="Major capsid protein gp5"/>
    <property type="match status" value="1"/>
</dbReference>
<accession>A0AAW3JVT3</accession>
<sequence>MSKVLELKEKRAKAWEAAKAFLDSKQGSNGLMSAEDAATYDKMEAEVVDLGKEIDRLERQAVIDAELTKATSTPITNKPNTLLGGETRTGRATDEYKRAFWNSMRNKNSYEIQNALSIGTDSEGGYLVPDEYEKKLVEALEDEVFFRSLATVIKTSSGDRKIPIVTSKGEAAWIDEGGQFPESDDSFGQTSIGAHKLATMIKVSDELLNDSVFNIEQYISKEFGRRIGTKEEEAFFIGDGTGKPIGIFNKTGGADIGVTAATTSITFDDVMDLYYSLRAPYRNKATWLLNDSTVKAIRKLKDGNGNYIWQPSVREGEPDRILNRPYRTSIYVPELAAGNRVMAFGDYSYYWIADRQGRSFKRLNELFATTGQVGFLASERVDGKLILSEAVKTLDVKASAK</sequence>
<reference evidence="3 4" key="1">
    <citation type="submission" date="2015-10" db="EMBL/GenBank/DDBJ databases">
        <title>Butyribacter intestini gen. nov., sp. nov., a butyric acid-producing bacterium of the family Lachnospiraceae isolated from the human faeces.</title>
        <authorList>
            <person name="Zou Y."/>
            <person name="Xue W."/>
            <person name="Luo G."/>
            <person name="Lv M."/>
        </authorList>
    </citation>
    <scope>NUCLEOTIDE SEQUENCE [LARGE SCALE GENOMIC DNA]</scope>
    <source>
        <strain evidence="3 4">TF01-11</strain>
    </source>
</reference>
<dbReference type="SUPFAM" id="SSF56563">
    <property type="entry name" value="Major capsid protein gp5"/>
    <property type="match status" value="1"/>
</dbReference>
<dbReference type="AlphaFoldDB" id="A0AAW3JVT3"/>
<proteinExistence type="predicted"/>
<dbReference type="EMBL" id="LLKB01000001">
    <property type="protein sequence ID" value="KQC86208.1"/>
    <property type="molecule type" value="Genomic_DNA"/>
</dbReference>
<dbReference type="NCBIfam" id="TIGR01554">
    <property type="entry name" value="major_cap_HK97"/>
    <property type="match status" value="1"/>
</dbReference>
<dbReference type="InterPro" id="IPR024455">
    <property type="entry name" value="Phage_capsid"/>
</dbReference>
<dbReference type="Proteomes" id="UP000050833">
    <property type="component" value="Unassembled WGS sequence"/>
</dbReference>
<evidence type="ECO:0000313" key="4">
    <source>
        <dbReference type="Proteomes" id="UP000050833"/>
    </source>
</evidence>
<gene>
    <name evidence="3" type="ORF">APZ18_03170</name>
</gene>
<protein>
    <submittedName>
        <fullName evidence="3">Capsid protein</fullName>
    </submittedName>
</protein>